<reference evidence="1" key="2">
    <citation type="journal article" date="2015" name="Data Brief">
        <title>Shoot transcriptome of the giant reed, Arundo donax.</title>
        <authorList>
            <person name="Barrero R.A."/>
            <person name="Guerrero F.D."/>
            <person name="Moolhuijzen P."/>
            <person name="Goolsby J.A."/>
            <person name="Tidwell J."/>
            <person name="Bellgard S.E."/>
            <person name="Bellgard M.I."/>
        </authorList>
    </citation>
    <scope>NUCLEOTIDE SEQUENCE</scope>
    <source>
        <tissue evidence="1">Shoot tissue taken approximately 20 cm above the soil surface</tissue>
    </source>
</reference>
<organism evidence="1">
    <name type="scientific">Arundo donax</name>
    <name type="common">Giant reed</name>
    <name type="synonym">Donax arundinaceus</name>
    <dbReference type="NCBI Taxonomy" id="35708"/>
    <lineage>
        <taxon>Eukaryota</taxon>
        <taxon>Viridiplantae</taxon>
        <taxon>Streptophyta</taxon>
        <taxon>Embryophyta</taxon>
        <taxon>Tracheophyta</taxon>
        <taxon>Spermatophyta</taxon>
        <taxon>Magnoliopsida</taxon>
        <taxon>Liliopsida</taxon>
        <taxon>Poales</taxon>
        <taxon>Poaceae</taxon>
        <taxon>PACMAD clade</taxon>
        <taxon>Arundinoideae</taxon>
        <taxon>Arundineae</taxon>
        <taxon>Arundo</taxon>
    </lineage>
</organism>
<proteinExistence type="predicted"/>
<dbReference type="AlphaFoldDB" id="A0A0A8YAB5"/>
<evidence type="ECO:0000313" key="1">
    <source>
        <dbReference type="EMBL" id="JAD22859.1"/>
    </source>
</evidence>
<protein>
    <submittedName>
        <fullName evidence="1">Uncharacterized protein</fullName>
    </submittedName>
</protein>
<name>A0A0A8YAB5_ARUDO</name>
<accession>A0A0A8YAB5</accession>
<reference evidence="1" key="1">
    <citation type="submission" date="2014-09" db="EMBL/GenBank/DDBJ databases">
        <authorList>
            <person name="Magalhaes I.L.F."/>
            <person name="Oliveira U."/>
            <person name="Santos F.R."/>
            <person name="Vidigal T.H.D.A."/>
            <person name="Brescovit A.D."/>
            <person name="Santos A.J."/>
        </authorList>
    </citation>
    <scope>NUCLEOTIDE SEQUENCE</scope>
    <source>
        <tissue evidence="1">Shoot tissue taken approximately 20 cm above the soil surface</tissue>
    </source>
</reference>
<dbReference type="EMBL" id="GBRH01275036">
    <property type="protein sequence ID" value="JAD22859.1"/>
    <property type="molecule type" value="Transcribed_RNA"/>
</dbReference>
<sequence>MVSCLQVNSRGVYGEKD</sequence>